<dbReference type="InterPro" id="IPR011251">
    <property type="entry name" value="Luciferase-like_dom"/>
</dbReference>
<evidence type="ECO:0000313" key="6">
    <source>
        <dbReference type="EMBL" id="RAW88998.1"/>
    </source>
</evidence>
<dbReference type="GO" id="GO:0016705">
    <property type="term" value="F:oxidoreductase activity, acting on paired donors, with incorporation or reduction of molecular oxygen"/>
    <property type="evidence" value="ECO:0007669"/>
    <property type="project" value="InterPro"/>
</dbReference>
<dbReference type="Proteomes" id="UP000250870">
    <property type="component" value="Unassembled WGS sequence"/>
</dbReference>
<keyword evidence="3" id="KW-0560">Oxidoreductase</keyword>
<dbReference type="Pfam" id="PF00296">
    <property type="entry name" value="Bac_luciferase"/>
    <property type="match status" value="1"/>
</dbReference>
<dbReference type="RefSeq" id="WP_011148358.1">
    <property type="nucleotide sequence ID" value="NZ_CAWNWQ010000021.1"/>
</dbReference>
<proteinExistence type="predicted"/>
<evidence type="ECO:0000313" key="7">
    <source>
        <dbReference type="Proteomes" id="UP000250870"/>
    </source>
</evidence>
<dbReference type="GeneID" id="48850473"/>
<evidence type="ECO:0000256" key="3">
    <source>
        <dbReference type="ARBA" id="ARBA00023002"/>
    </source>
</evidence>
<dbReference type="InterPro" id="IPR051260">
    <property type="entry name" value="Diverse_substr_monoxygenases"/>
</dbReference>
<keyword evidence="1" id="KW-0285">Flavoprotein</keyword>
<evidence type="ECO:0000259" key="5">
    <source>
        <dbReference type="Pfam" id="PF00296"/>
    </source>
</evidence>
<name>A0A329VDR6_9GAMM</name>
<dbReference type="AlphaFoldDB" id="A0A329VDR6"/>
<gene>
    <name evidence="6" type="ORF">CKY01_14860</name>
</gene>
<accession>A0A329VDR6</accession>
<dbReference type="Gene3D" id="3.20.20.30">
    <property type="entry name" value="Luciferase-like domain"/>
    <property type="match status" value="1"/>
</dbReference>
<sequence>MFNYSKHKTYTNLFKENKISIGMFLPLRALNQEADIKPEIDLIREIEQQNFSAIWLRDIPLFDPNFGDIGQGFDPFVYAAWLAALTSKIAIGFGSAIFTLRHPIDLAKKATSIDQLSNGRLILGVAAGDRMSEFPAYNIPYNEKGMRFVESINMFRALLDNNNRTINSPLGYIDGNLRLIPKAVNDFIPLIVTGRGQQDIKWIAENSDGWFTYPIQTHNKEGVAKLGKNISEFRQNIPGNMFKPHLTNEWIDLVEDKYYPRTPTNGGFILKTGRLGLIELLEEWQEVGVNHAALGIQYGKRPPKEVIQEIGEEVLPAFI</sequence>
<evidence type="ECO:0000256" key="4">
    <source>
        <dbReference type="ARBA" id="ARBA00023033"/>
    </source>
</evidence>
<dbReference type="PANTHER" id="PTHR30011">
    <property type="entry name" value="ALKANESULFONATE MONOOXYGENASE-RELATED"/>
    <property type="match status" value="1"/>
</dbReference>
<dbReference type="SUPFAM" id="SSF51679">
    <property type="entry name" value="Bacterial luciferase-like"/>
    <property type="match status" value="1"/>
</dbReference>
<dbReference type="InterPro" id="IPR036661">
    <property type="entry name" value="Luciferase-like_sf"/>
</dbReference>
<dbReference type="InterPro" id="IPR020020">
    <property type="entry name" value="Luciferase-type_oxidoreductase"/>
</dbReference>
<comment type="caution">
    <text evidence="6">The sequence shown here is derived from an EMBL/GenBank/DDBJ whole genome shotgun (WGS) entry which is preliminary data.</text>
</comment>
<evidence type="ECO:0000256" key="1">
    <source>
        <dbReference type="ARBA" id="ARBA00022630"/>
    </source>
</evidence>
<protein>
    <submittedName>
        <fullName evidence="6">LLM class flavin-dependent oxidoreductase</fullName>
    </submittedName>
</protein>
<dbReference type="NCBIfam" id="TIGR03571">
    <property type="entry name" value="lucif_BA3436"/>
    <property type="match status" value="1"/>
</dbReference>
<keyword evidence="4" id="KW-0503">Monooxygenase</keyword>
<dbReference type="GO" id="GO:0004497">
    <property type="term" value="F:monooxygenase activity"/>
    <property type="evidence" value="ECO:0007669"/>
    <property type="project" value="UniProtKB-KW"/>
</dbReference>
<dbReference type="PANTHER" id="PTHR30011:SF16">
    <property type="entry name" value="C2H2 FINGER DOMAIN TRANSCRIPTION FACTOR (EUROFUNG)-RELATED"/>
    <property type="match status" value="1"/>
</dbReference>
<dbReference type="EMBL" id="NSCI01000021">
    <property type="protein sequence ID" value="RAW88998.1"/>
    <property type="molecule type" value="Genomic_DNA"/>
</dbReference>
<reference evidence="6 7" key="1">
    <citation type="journal article" date="2018" name="Int. J. Syst. Evol. Microbiol.">
        <title>Whole-genome-based revisit of Photorhabdus phylogeny: proposal for the elevation of most Photorhabdus subspecies to the species level and description of one novel species Photorhabdus bodei sp. nov., and one novel subspecies Photorhabdus laumondii subsp. clarkei subsp. nov.</title>
        <authorList>
            <person name="Machado R.A.R."/>
            <person name="Wuthrich D."/>
            <person name="Kuhnert P."/>
            <person name="Arce C.C.M."/>
            <person name="Thonen L."/>
            <person name="Ruiz C."/>
            <person name="Zhang X."/>
            <person name="Robert C.A.M."/>
            <person name="Karimi J."/>
            <person name="Kamali S."/>
            <person name="Ma J."/>
            <person name="Bruggmann R."/>
            <person name="Erb M."/>
        </authorList>
    </citation>
    <scope>NUCLEOTIDE SEQUENCE [LARGE SCALE GENOMIC DNA]</scope>
    <source>
        <strain evidence="6 7">BOJ-47</strain>
    </source>
</reference>
<organism evidence="6 7">
    <name type="scientific">Photorhabdus laumondii subsp. clarkei</name>
    <dbReference type="NCBI Taxonomy" id="2029685"/>
    <lineage>
        <taxon>Bacteria</taxon>
        <taxon>Pseudomonadati</taxon>
        <taxon>Pseudomonadota</taxon>
        <taxon>Gammaproteobacteria</taxon>
        <taxon>Enterobacterales</taxon>
        <taxon>Morganellaceae</taxon>
        <taxon>Photorhabdus</taxon>
    </lineage>
</organism>
<evidence type="ECO:0000256" key="2">
    <source>
        <dbReference type="ARBA" id="ARBA00022643"/>
    </source>
</evidence>
<feature type="domain" description="Luciferase-like" evidence="5">
    <location>
        <begin position="21"/>
        <end position="226"/>
    </location>
</feature>
<keyword evidence="2" id="KW-0288">FMN</keyword>